<evidence type="ECO:0000256" key="8">
    <source>
        <dbReference type="ARBA" id="ARBA00023136"/>
    </source>
</evidence>
<evidence type="ECO:0000256" key="7">
    <source>
        <dbReference type="ARBA" id="ARBA00022989"/>
    </source>
</evidence>
<evidence type="ECO:0000256" key="2">
    <source>
        <dbReference type="ARBA" id="ARBA00007379"/>
    </source>
</evidence>
<dbReference type="GO" id="GO:0051301">
    <property type="term" value="P:cell division"/>
    <property type="evidence" value="ECO:0007669"/>
    <property type="project" value="UniProtKB-KW"/>
</dbReference>
<sequence length="310" mass="34591">MYRKANIRMKANRIIYCIRQGVQSIRRNGLFSLASVVTIAACVFLFGIFFSIVLNLQYMVKQAESTVGISVFFDDNLTEDEIMGLGETIQRHDSVAQIVYVSPEEAWERYKERYFADYPELAEGFENDNPLADSASYEVFVTEVEQQDAVAQWLQSLPGIRRVKYSELAAGGLEKANQLISLVSAGLILILLVVAVFLISNTISLAYAVRREEIEIMKWLGATNAFVRAPFVVEGLMIGLVGAAIPLLAVFFLYQTVVRFVMDRFGILLSVLKFLPAEQVMALLIPVGLLLGAGIGFMGSFFTIRKQLKV</sequence>
<evidence type="ECO:0000256" key="5">
    <source>
        <dbReference type="ARBA" id="ARBA00022618"/>
    </source>
</evidence>
<dbReference type="EMBL" id="SGXF01000001">
    <property type="protein sequence ID" value="RZT02880.1"/>
    <property type="molecule type" value="Genomic_DNA"/>
</dbReference>
<dbReference type="InterPro" id="IPR004513">
    <property type="entry name" value="FtsX"/>
</dbReference>
<feature type="transmembrane region" description="Helical" evidence="11">
    <location>
        <begin position="182"/>
        <end position="209"/>
    </location>
</feature>
<gene>
    <name evidence="14" type="ORF">EV209_1010</name>
</gene>
<dbReference type="InterPro" id="IPR003838">
    <property type="entry name" value="ABC3_permease_C"/>
</dbReference>
<keyword evidence="15" id="KW-1185">Reference proteome</keyword>
<dbReference type="AlphaFoldDB" id="A0A4Q7PU77"/>
<accession>A0A4Q7PU77</accession>
<dbReference type="InterPro" id="IPR058204">
    <property type="entry name" value="FtsX_firmicutes-type"/>
</dbReference>
<comment type="similarity">
    <text evidence="2 10">Belongs to the ABC-4 integral membrane protein family. FtsX subfamily.</text>
</comment>
<comment type="subcellular location">
    <subcellularLocation>
        <location evidence="1">Cell membrane</location>
        <topology evidence="1">Multi-pass membrane protein</topology>
    </subcellularLocation>
</comment>
<dbReference type="GO" id="GO:0005886">
    <property type="term" value="C:plasma membrane"/>
    <property type="evidence" value="ECO:0007669"/>
    <property type="project" value="UniProtKB-SubCell"/>
</dbReference>
<evidence type="ECO:0000313" key="15">
    <source>
        <dbReference type="Proteomes" id="UP000292927"/>
    </source>
</evidence>
<evidence type="ECO:0000256" key="4">
    <source>
        <dbReference type="ARBA" id="ARBA00022475"/>
    </source>
</evidence>
<evidence type="ECO:0000256" key="11">
    <source>
        <dbReference type="SAM" id="Phobius"/>
    </source>
</evidence>
<feature type="domain" description="FtsX extracellular" evidence="13">
    <location>
        <begin position="67"/>
        <end position="163"/>
    </location>
</feature>
<keyword evidence="6 11" id="KW-0812">Transmembrane</keyword>
<feature type="transmembrane region" description="Helical" evidence="11">
    <location>
        <begin position="280"/>
        <end position="304"/>
    </location>
</feature>
<organism evidence="14 15">
    <name type="scientific">Cuneatibacter caecimuris</name>
    <dbReference type="NCBI Taxonomy" id="1796618"/>
    <lineage>
        <taxon>Bacteria</taxon>
        <taxon>Bacillati</taxon>
        <taxon>Bacillota</taxon>
        <taxon>Clostridia</taxon>
        <taxon>Lachnospirales</taxon>
        <taxon>Lachnospiraceae</taxon>
        <taxon>Cuneatibacter</taxon>
    </lineage>
</organism>
<dbReference type="PANTHER" id="PTHR47755">
    <property type="entry name" value="CELL DIVISION PROTEIN FTSX"/>
    <property type="match status" value="1"/>
</dbReference>
<evidence type="ECO:0000256" key="3">
    <source>
        <dbReference type="ARBA" id="ARBA00021907"/>
    </source>
</evidence>
<protein>
    <recommendedName>
        <fullName evidence="3 10">Cell division protein FtsX</fullName>
    </recommendedName>
</protein>
<feature type="transmembrane region" description="Helical" evidence="11">
    <location>
        <begin position="230"/>
        <end position="254"/>
    </location>
</feature>
<dbReference type="Pfam" id="PF18075">
    <property type="entry name" value="FtsX_ECD"/>
    <property type="match status" value="1"/>
</dbReference>
<dbReference type="Pfam" id="PF02687">
    <property type="entry name" value="FtsX"/>
    <property type="match status" value="1"/>
</dbReference>
<keyword evidence="7 11" id="KW-1133">Transmembrane helix</keyword>
<feature type="domain" description="ABC3 transporter permease C-terminal" evidence="12">
    <location>
        <begin position="187"/>
        <end position="309"/>
    </location>
</feature>
<evidence type="ECO:0000313" key="14">
    <source>
        <dbReference type="EMBL" id="RZT02880.1"/>
    </source>
</evidence>
<keyword evidence="8 10" id="KW-0472">Membrane</keyword>
<evidence type="ECO:0000256" key="9">
    <source>
        <dbReference type="ARBA" id="ARBA00023306"/>
    </source>
</evidence>
<name>A0A4Q7PU77_9FIRM</name>
<dbReference type="PANTHER" id="PTHR47755:SF1">
    <property type="entry name" value="CELL DIVISION PROTEIN FTSX"/>
    <property type="match status" value="1"/>
</dbReference>
<feature type="transmembrane region" description="Helical" evidence="11">
    <location>
        <begin position="29"/>
        <end position="54"/>
    </location>
</feature>
<evidence type="ECO:0000256" key="6">
    <source>
        <dbReference type="ARBA" id="ARBA00022692"/>
    </source>
</evidence>
<keyword evidence="9 10" id="KW-0131">Cell cycle</keyword>
<dbReference type="PIRSF" id="PIRSF003097">
    <property type="entry name" value="FtsX"/>
    <property type="match status" value="1"/>
</dbReference>
<keyword evidence="4 10" id="KW-1003">Cell membrane</keyword>
<evidence type="ECO:0000256" key="1">
    <source>
        <dbReference type="ARBA" id="ARBA00004651"/>
    </source>
</evidence>
<keyword evidence="5 10" id="KW-0132">Cell division</keyword>
<evidence type="ECO:0000259" key="12">
    <source>
        <dbReference type="Pfam" id="PF02687"/>
    </source>
</evidence>
<evidence type="ECO:0000256" key="10">
    <source>
        <dbReference type="PIRNR" id="PIRNR003097"/>
    </source>
</evidence>
<dbReference type="InterPro" id="IPR040690">
    <property type="entry name" value="FtsX_ECD"/>
</dbReference>
<reference evidence="14 15" key="1">
    <citation type="submission" date="2019-02" db="EMBL/GenBank/DDBJ databases">
        <title>Genomic Encyclopedia of Type Strains, Phase IV (KMG-IV): sequencing the most valuable type-strain genomes for metagenomic binning, comparative biology and taxonomic classification.</title>
        <authorList>
            <person name="Goeker M."/>
        </authorList>
    </citation>
    <scope>NUCLEOTIDE SEQUENCE [LARGE SCALE GENOMIC DNA]</scope>
    <source>
        <strain evidence="14 15">DSM 29486</strain>
    </source>
</reference>
<comment type="function">
    <text evidence="10">Part of the ABC transporter FtsEX involved in asymmetric cellular division facilitating the initiation of sporulation.</text>
</comment>
<proteinExistence type="inferred from homology"/>
<evidence type="ECO:0000259" key="13">
    <source>
        <dbReference type="Pfam" id="PF18075"/>
    </source>
</evidence>
<dbReference type="Proteomes" id="UP000292927">
    <property type="component" value="Unassembled WGS sequence"/>
</dbReference>
<dbReference type="Gene3D" id="3.30.70.3040">
    <property type="match status" value="1"/>
</dbReference>
<dbReference type="NCBIfam" id="NF038347">
    <property type="entry name" value="FtsX_Gpos"/>
    <property type="match status" value="1"/>
</dbReference>
<comment type="caution">
    <text evidence="14">The sequence shown here is derived from an EMBL/GenBank/DDBJ whole genome shotgun (WGS) entry which is preliminary data.</text>
</comment>